<proteinExistence type="predicted"/>
<protein>
    <submittedName>
        <fullName evidence="2">Uncharacterized protein</fullName>
    </submittedName>
</protein>
<accession>A0A923TEU6</accession>
<sequence length="55" mass="6800">MPRQSTRHKYKSRRERNAEVSKKAKTILLFALILFVLLLLRNWRDHYAYLKTFFM</sequence>
<organism evidence="2 3">
    <name type="scientific">Neolewinella lacunae</name>
    <dbReference type="NCBI Taxonomy" id="1517758"/>
    <lineage>
        <taxon>Bacteria</taxon>
        <taxon>Pseudomonadati</taxon>
        <taxon>Bacteroidota</taxon>
        <taxon>Saprospiria</taxon>
        <taxon>Saprospirales</taxon>
        <taxon>Lewinellaceae</taxon>
        <taxon>Neolewinella</taxon>
    </lineage>
</organism>
<evidence type="ECO:0000313" key="3">
    <source>
        <dbReference type="Proteomes" id="UP000650081"/>
    </source>
</evidence>
<evidence type="ECO:0000313" key="2">
    <source>
        <dbReference type="EMBL" id="MBC6996297.1"/>
    </source>
</evidence>
<comment type="caution">
    <text evidence="2">The sequence shown here is derived from an EMBL/GenBank/DDBJ whole genome shotgun (WGS) entry which is preliminary data.</text>
</comment>
<dbReference type="AlphaFoldDB" id="A0A923TEU6"/>
<feature type="region of interest" description="Disordered" evidence="1">
    <location>
        <begin position="1"/>
        <end position="20"/>
    </location>
</feature>
<keyword evidence="3" id="KW-1185">Reference proteome</keyword>
<feature type="compositionally biased region" description="Basic residues" evidence="1">
    <location>
        <begin position="1"/>
        <end position="14"/>
    </location>
</feature>
<dbReference type="Proteomes" id="UP000650081">
    <property type="component" value="Unassembled WGS sequence"/>
</dbReference>
<dbReference type="EMBL" id="JACSIT010000152">
    <property type="protein sequence ID" value="MBC6996297.1"/>
    <property type="molecule type" value="Genomic_DNA"/>
</dbReference>
<gene>
    <name evidence="2" type="ORF">H9S92_19155</name>
</gene>
<dbReference type="RefSeq" id="WP_187468308.1">
    <property type="nucleotide sequence ID" value="NZ_JACSIT010000152.1"/>
</dbReference>
<name>A0A923TEU6_9BACT</name>
<evidence type="ECO:0000256" key="1">
    <source>
        <dbReference type="SAM" id="MobiDB-lite"/>
    </source>
</evidence>
<reference evidence="2" key="1">
    <citation type="submission" date="2020-08" db="EMBL/GenBank/DDBJ databases">
        <title>Lewinella bacteria from marine environments.</title>
        <authorList>
            <person name="Zhong Y."/>
        </authorList>
    </citation>
    <scope>NUCLEOTIDE SEQUENCE</scope>
    <source>
        <strain evidence="2">KCTC 42187</strain>
    </source>
</reference>